<evidence type="ECO:0000256" key="1">
    <source>
        <dbReference type="ARBA" id="ARBA00005466"/>
    </source>
</evidence>
<dbReference type="GeneID" id="73332026"/>
<dbReference type="Pfam" id="PF08031">
    <property type="entry name" value="BBE"/>
    <property type="match status" value="1"/>
</dbReference>
<reference evidence="6 7" key="1">
    <citation type="submission" date="2022-03" db="EMBL/GenBank/DDBJ databases">
        <title>Genome data of Colletotrichum spp.</title>
        <authorList>
            <person name="Utami Y.D."/>
            <person name="Hiruma K."/>
        </authorList>
    </citation>
    <scope>NUCLEOTIDE SEQUENCE [LARGE SCALE GENOMIC DNA]</scope>
    <source>
        <strain evidence="6 7">MAFF 239500</strain>
    </source>
</reference>
<dbReference type="Proteomes" id="UP001055115">
    <property type="component" value="Unassembled WGS sequence"/>
</dbReference>
<sequence length="328" mass="36646">MRPYKSINELCLTGGLGPMSRMWGTTLDNVEEVEVVTANGTILRASNKENSDLFFAMRGAGSGFGIVTEFVMKTHPAPPAVLHFSQNFMYRNLEEMVDVFHDWQRVVANPALDHRFSTEIVLAPQVVRILSTWYGKKTDLHETGILNRLPVGGSTTFHQERWDSSLNFLSTQESLHSPNMASKLHSKSLGFNRQDLLSKADIAAVFKQLEKQRKGTDTWSIRFQAVGGAISDVPTASTAYAHRDNVMLYQSYSAHASKKIKDLLDNFHRTLLNTAPGASGTYPGFADPELRDARRSYWGANLPALEEIKATWDPENIFQNPQSVVSRA</sequence>
<dbReference type="GO" id="GO:0071949">
    <property type="term" value="F:FAD binding"/>
    <property type="evidence" value="ECO:0007669"/>
    <property type="project" value="InterPro"/>
</dbReference>
<dbReference type="InterPro" id="IPR016169">
    <property type="entry name" value="FAD-bd_PCMH_sub2"/>
</dbReference>
<dbReference type="EMBL" id="BQXU01000043">
    <property type="protein sequence ID" value="GKT51043.1"/>
    <property type="molecule type" value="Genomic_DNA"/>
</dbReference>
<dbReference type="GO" id="GO:0016491">
    <property type="term" value="F:oxidoreductase activity"/>
    <property type="evidence" value="ECO:0007669"/>
    <property type="project" value="UniProtKB-KW"/>
</dbReference>
<comment type="caution">
    <text evidence="6">The sequence shown here is derived from an EMBL/GenBank/DDBJ whole genome shotgun (WGS) entry which is preliminary data.</text>
</comment>
<name>A0AA37PF40_9PEZI</name>
<keyword evidence="7" id="KW-1185">Reference proteome</keyword>
<keyword evidence="4" id="KW-0560">Oxidoreductase</keyword>
<dbReference type="Gene3D" id="3.40.462.20">
    <property type="match status" value="1"/>
</dbReference>
<organism evidence="6 7">
    <name type="scientific">Colletotrichum spaethianum</name>
    <dbReference type="NCBI Taxonomy" id="700344"/>
    <lineage>
        <taxon>Eukaryota</taxon>
        <taxon>Fungi</taxon>
        <taxon>Dikarya</taxon>
        <taxon>Ascomycota</taxon>
        <taxon>Pezizomycotina</taxon>
        <taxon>Sordariomycetes</taxon>
        <taxon>Hypocreomycetidae</taxon>
        <taxon>Glomerellales</taxon>
        <taxon>Glomerellaceae</taxon>
        <taxon>Colletotrichum</taxon>
        <taxon>Colletotrichum spaethianum species complex</taxon>
    </lineage>
</organism>
<dbReference type="InterPro" id="IPR012951">
    <property type="entry name" value="BBE"/>
</dbReference>
<evidence type="ECO:0000256" key="4">
    <source>
        <dbReference type="ARBA" id="ARBA00023002"/>
    </source>
</evidence>
<dbReference type="PANTHER" id="PTHR42973:SF17">
    <property type="entry name" value="OXIDASE, PUTATIVE (AFU_ORTHOLOGUE AFUA_6G14340)-RELATED"/>
    <property type="match status" value="1"/>
</dbReference>
<protein>
    <submittedName>
        <fullName evidence="6">FAD-linked oxidoreductase sorD</fullName>
    </submittedName>
</protein>
<dbReference type="PANTHER" id="PTHR42973">
    <property type="entry name" value="BINDING OXIDOREDUCTASE, PUTATIVE (AFU_ORTHOLOGUE AFUA_1G17690)-RELATED"/>
    <property type="match status" value="1"/>
</dbReference>
<dbReference type="AlphaFoldDB" id="A0AA37PF40"/>
<evidence type="ECO:0000259" key="5">
    <source>
        <dbReference type="PROSITE" id="PS51387"/>
    </source>
</evidence>
<comment type="similarity">
    <text evidence="1">Belongs to the oxygen-dependent FAD-linked oxidoreductase family.</text>
</comment>
<dbReference type="RefSeq" id="XP_049133393.1">
    <property type="nucleotide sequence ID" value="XM_049277436.1"/>
</dbReference>
<evidence type="ECO:0000256" key="2">
    <source>
        <dbReference type="ARBA" id="ARBA00022630"/>
    </source>
</evidence>
<keyword evidence="3" id="KW-0274">FAD</keyword>
<dbReference type="InterPro" id="IPR016166">
    <property type="entry name" value="FAD-bd_PCMH"/>
</dbReference>
<evidence type="ECO:0000313" key="7">
    <source>
        <dbReference type="Proteomes" id="UP001055115"/>
    </source>
</evidence>
<gene>
    <name evidence="6" type="ORF">ColSpa_11224</name>
</gene>
<proteinExistence type="inferred from homology"/>
<dbReference type="PROSITE" id="PS51387">
    <property type="entry name" value="FAD_PCMH"/>
    <property type="match status" value="1"/>
</dbReference>
<dbReference type="SUPFAM" id="SSF56176">
    <property type="entry name" value="FAD-binding/transporter-associated domain-like"/>
    <property type="match status" value="1"/>
</dbReference>
<dbReference type="Gene3D" id="3.30.465.10">
    <property type="match status" value="1"/>
</dbReference>
<keyword evidence="2" id="KW-0285">Flavoprotein</keyword>
<dbReference type="InterPro" id="IPR036318">
    <property type="entry name" value="FAD-bd_PCMH-like_sf"/>
</dbReference>
<dbReference type="InterPro" id="IPR050416">
    <property type="entry name" value="FAD-linked_Oxidoreductase"/>
</dbReference>
<feature type="domain" description="FAD-binding PCMH-type" evidence="5">
    <location>
        <begin position="1"/>
        <end position="77"/>
    </location>
</feature>
<evidence type="ECO:0000313" key="6">
    <source>
        <dbReference type="EMBL" id="GKT51043.1"/>
    </source>
</evidence>
<accession>A0AA37PF40</accession>
<evidence type="ECO:0000256" key="3">
    <source>
        <dbReference type="ARBA" id="ARBA00022827"/>
    </source>
</evidence>